<comment type="caution">
    <text evidence="1">The sequence shown here is derived from an EMBL/GenBank/DDBJ whole genome shotgun (WGS) entry which is preliminary data.</text>
</comment>
<dbReference type="Proteomes" id="UP000828048">
    <property type="component" value="Chromosome 12"/>
</dbReference>
<reference evidence="1 2" key="1">
    <citation type="journal article" date="2021" name="Hortic Res">
        <title>High-quality reference genome and annotation aids understanding of berry development for evergreen blueberry (Vaccinium darrowii).</title>
        <authorList>
            <person name="Yu J."/>
            <person name="Hulse-Kemp A.M."/>
            <person name="Babiker E."/>
            <person name="Staton M."/>
        </authorList>
    </citation>
    <scope>NUCLEOTIDE SEQUENCE [LARGE SCALE GENOMIC DNA]</scope>
    <source>
        <strain evidence="2">cv. NJ 8807/NJ 8810</strain>
        <tissue evidence="1">Young leaf</tissue>
    </source>
</reference>
<organism evidence="1 2">
    <name type="scientific">Vaccinium darrowii</name>
    <dbReference type="NCBI Taxonomy" id="229202"/>
    <lineage>
        <taxon>Eukaryota</taxon>
        <taxon>Viridiplantae</taxon>
        <taxon>Streptophyta</taxon>
        <taxon>Embryophyta</taxon>
        <taxon>Tracheophyta</taxon>
        <taxon>Spermatophyta</taxon>
        <taxon>Magnoliopsida</taxon>
        <taxon>eudicotyledons</taxon>
        <taxon>Gunneridae</taxon>
        <taxon>Pentapetalae</taxon>
        <taxon>asterids</taxon>
        <taxon>Ericales</taxon>
        <taxon>Ericaceae</taxon>
        <taxon>Vaccinioideae</taxon>
        <taxon>Vaccinieae</taxon>
        <taxon>Vaccinium</taxon>
    </lineage>
</organism>
<gene>
    <name evidence="1" type="ORF">Vadar_026170</name>
</gene>
<dbReference type="EMBL" id="CM037162">
    <property type="protein sequence ID" value="KAH7864136.1"/>
    <property type="molecule type" value="Genomic_DNA"/>
</dbReference>
<accession>A0ACB7ZFD1</accession>
<evidence type="ECO:0000313" key="1">
    <source>
        <dbReference type="EMBL" id="KAH7864136.1"/>
    </source>
</evidence>
<keyword evidence="2" id="KW-1185">Reference proteome</keyword>
<sequence>MADKHGPIFTMRIGMRQALVVSSKETILECFTTNDCAFLTRPKSAAMKYMGYDGDMLALGPHGHNWREIRKVMTLELLSNRRLELMKHVLASEVGLCISDLYSLVVKQ</sequence>
<protein>
    <submittedName>
        <fullName evidence="1">Uncharacterized protein</fullName>
    </submittedName>
</protein>
<proteinExistence type="predicted"/>
<evidence type="ECO:0000313" key="2">
    <source>
        <dbReference type="Proteomes" id="UP000828048"/>
    </source>
</evidence>
<name>A0ACB7ZFD1_9ERIC</name>